<feature type="domain" description="HTH lacI-type" evidence="5">
    <location>
        <begin position="2"/>
        <end position="56"/>
    </location>
</feature>
<evidence type="ECO:0000256" key="1">
    <source>
        <dbReference type="ARBA" id="ARBA00022491"/>
    </source>
</evidence>
<dbReference type="InterPro" id="IPR028082">
    <property type="entry name" value="Peripla_BP_I"/>
</dbReference>
<dbReference type="SUPFAM" id="SSF53822">
    <property type="entry name" value="Periplasmic binding protein-like I"/>
    <property type="match status" value="1"/>
</dbReference>
<evidence type="ECO:0000313" key="6">
    <source>
        <dbReference type="EMBL" id="RIH79757.1"/>
    </source>
</evidence>
<dbReference type="RefSeq" id="WP_027887402.1">
    <property type="nucleotide sequence ID" value="NZ_JBHSXZ010000003.1"/>
</dbReference>
<dbReference type="InterPro" id="IPR010982">
    <property type="entry name" value="Lambda_DNA-bd_dom_sf"/>
</dbReference>
<dbReference type="AlphaFoldDB" id="A0A399E4V8"/>
<dbReference type="Pfam" id="PF13377">
    <property type="entry name" value="Peripla_BP_3"/>
    <property type="match status" value="1"/>
</dbReference>
<comment type="caution">
    <text evidence="6">The sequence shown here is derived from an EMBL/GenBank/DDBJ whole genome shotgun (WGS) entry which is preliminary data.</text>
</comment>
<dbReference type="GO" id="GO:0003700">
    <property type="term" value="F:DNA-binding transcription factor activity"/>
    <property type="evidence" value="ECO:0007669"/>
    <property type="project" value="TreeGrafter"/>
</dbReference>
<gene>
    <name evidence="6" type="primary">ccpA_1</name>
    <name evidence="6" type="ORF">Mcate_00194</name>
</gene>
<evidence type="ECO:0000313" key="7">
    <source>
        <dbReference type="Proteomes" id="UP000266089"/>
    </source>
</evidence>
<organism evidence="6 7">
    <name type="scientific">Meiothermus taiwanensis</name>
    <dbReference type="NCBI Taxonomy" id="172827"/>
    <lineage>
        <taxon>Bacteria</taxon>
        <taxon>Thermotogati</taxon>
        <taxon>Deinococcota</taxon>
        <taxon>Deinococci</taxon>
        <taxon>Thermales</taxon>
        <taxon>Thermaceae</taxon>
        <taxon>Meiothermus</taxon>
    </lineage>
</organism>
<evidence type="ECO:0000259" key="5">
    <source>
        <dbReference type="PROSITE" id="PS50932"/>
    </source>
</evidence>
<dbReference type="CDD" id="cd06280">
    <property type="entry name" value="PBP1_LacI-like"/>
    <property type="match status" value="1"/>
</dbReference>
<proteinExistence type="predicted"/>
<protein>
    <submittedName>
        <fullName evidence="6">Catabolite control protein A</fullName>
    </submittedName>
</protein>
<name>A0A399E4V8_9DEIN</name>
<dbReference type="OrthoDB" id="9784962at2"/>
<dbReference type="PANTHER" id="PTHR30146:SF148">
    <property type="entry name" value="HTH-TYPE TRANSCRIPTIONAL REPRESSOR PURR-RELATED"/>
    <property type="match status" value="1"/>
</dbReference>
<dbReference type="InterPro" id="IPR046335">
    <property type="entry name" value="LacI/GalR-like_sensor"/>
</dbReference>
<evidence type="ECO:0000256" key="2">
    <source>
        <dbReference type="ARBA" id="ARBA00023015"/>
    </source>
</evidence>
<dbReference type="InterPro" id="IPR000843">
    <property type="entry name" value="HTH_LacI"/>
</dbReference>
<dbReference type="EMBL" id="QWKX01000003">
    <property type="protein sequence ID" value="RIH79757.1"/>
    <property type="molecule type" value="Genomic_DNA"/>
</dbReference>
<dbReference type="PROSITE" id="PS50932">
    <property type="entry name" value="HTH_LACI_2"/>
    <property type="match status" value="1"/>
</dbReference>
<dbReference type="GO" id="GO:0000976">
    <property type="term" value="F:transcription cis-regulatory region binding"/>
    <property type="evidence" value="ECO:0007669"/>
    <property type="project" value="TreeGrafter"/>
</dbReference>
<dbReference type="SUPFAM" id="SSF47413">
    <property type="entry name" value="lambda repressor-like DNA-binding domains"/>
    <property type="match status" value="1"/>
</dbReference>
<evidence type="ECO:0000256" key="4">
    <source>
        <dbReference type="ARBA" id="ARBA00023163"/>
    </source>
</evidence>
<dbReference type="PANTHER" id="PTHR30146">
    <property type="entry name" value="LACI-RELATED TRANSCRIPTIONAL REPRESSOR"/>
    <property type="match status" value="1"/>
</dbReference>
<accession>A0A399E4V8</accession>
<dbReference type="CDD" id="cd01392">
    <property type="entry name" value="HTH_LacI"/>
    <property type="match status" value="1"/>
</dbReference>
<keyword evidence="3" id="KW-0238">DNA-binding</keyword>
<dbReference type="Pfam" id="PF00356">
    <property type="entry name" value="LacI"/>
    <property type="match status" value="1"/>
</dbReference>
<sequence>MVSLDDVAKLAQVSPATVSRALSRPEMVAEATRKRILQAAQELGYQPNQLARSLRQRSSQTLGLIITDILNPFHATLAKGVQDAAEKHNYTVFLFNTDEDPEKERRALNVLRGHQPRGLLIVPSPQAKENLKLVTKLPIVELDRTSGTPGIRTVMVDNVGGARKAVQHLIDLGHRRIGMIVGRLDISTAVERLQGYREALQAAGIPYDETLVLLGNHREADGREAAKALLSLPSDKRPTALFVGNNEMTVGAVLALREMGIRIPQELSVVGFDDSRWAATIEPALTVVAQPTYELGFLACETLLSSLSRGQDTLPTSIRLDTSFILRESTAPPGGRKNGLKKRRRN</sequence>
<keyword evidence="2" id="KW-0805">Transcription regulation</keyword>
<dbReference type="Proteomes" id="UP000266089">
    <property type="component" value="Unassembled WGS sequence"/>
</dbReference>
<dbReference type="PROSITE" id="PS00356">
    <property type="entry name" value="HTH_LACI_1"/>
    <property type="match status" value="1"/>
</dbReference>
<evidence type="ECO:0000256" key="3">
    <source>
        <dbReference type="ARBA" id="ARBA00023125"/>
    </source>
</evidence>
<keyword evidence="1" id="KW-0678">Repressor</keyword>
<dbReference type="Gene3D" id="1.10.260.40">
    <property type="entry name" value="lambda repressor-like DNA-binding domains"/>
    <property type="match status" value="1"/>
</dbReference>
<dbReference type="Gene3D" id="3.40.50.2300">
    <property type="match status" value="2"/>
</dbReference>
<reference evidence="6 7" key="1">
    <citation type="submission" date="2018-08" db="EMBL/GenBank/DDBJ databases">
        <title>Meiothermus cateniformans JCM 15151 genome sequencing project.</title>
        <authorList>
            <person name="Da Costa M.S."/>
            <person name="Albuquerque L."/>
            <person name="Raposo P."/>
            <person name="Froufe H.J.C."/>
            <person name="Barroso C.S."/>
            <person name="Egas C."/>
        </authorList>
    </citation>
    <scope>NUCLEOTIDE SEQUENCE [LARGE SCALE GENOMIC DNA]</scope>
    <source>
        <strain evidence="6 7">JCM 15151</strain>
    </source>
</reference>
<dbReference type="SMART" id="SM00354">
    <property type="entry name" value="HTH_LACI"/>
    <property type="match status" value="1"/>
</dbReference>
<keyword evidence="4" id="KW-0804">Transcription</keyword>